<feature type="transmembrane region" description="Helical" evidence="7">
    <location>
        <begin position="121"/>
        <end position="139"/>
    </location>
</feature>
<dbReference type="InterPro" id="IPR052031">
    <property type="entry name" value="Membrane_Transporter-Flippase"/>
</dbReference>
<evidence type="ECO:0000256" key="2">
    <source>
        <dbReference type="ARBA" id="ARBA00022448"/>
    </source>
</evidence>
<dbReference type="EMBL" id="MU863664">
    <property type="protein sequence ID" value="KAK4097977.1"/>
    <property type="molecule type" value="Genomic_DNA"/>
</dbReference>
<reference evidence="8" key="1">
    <citation type="journal article" date="2023" name="Mol. Phylogenet. Evol.">
        <title>Genome-scale phylogeny and comparative genomics of the fungal order Sordariales.</title>
        <authorList>
            <person name="Hensen N."/>
            <person name="Bonometti L."/>
            <person name="Westerberg I."/>
            <person name="Brannstrom I.O."/>
            <person name="Guillou S."/>
            <person name="Cros-Aarteil S."/>
            <person name="Calhoun S."/>
            <person name="Haridas S."/>
            <person name="Kuo A."/>
            <person name="Mondo S."/>
            <person name="Pangilinan J."/>
            <person name="Riley R."/>
            <person name="LaButti K."/>
            <person name="Andreopoulos B."/>
            <person name="Lipzen A."/>
            <person name="Chen C."/>
            <person name="Yan M."/>
            <person name="Daum C."/>
            <person name="Ng V."/>
            <person name="Clum A."/>
            <person name="Steindorff A."/>
            <person name="Ohm R.A."/>
            <person name="Martin F."/>
            <person name="Silar P."/>
            <person name="Natvig D.O."/>
            <person name="Lalanne C."/>
            <person name="Gautier V."/>
            <person name="Ament-Velasquez S.L."/>
            <person name="Kruys A."/>
            <person name="Hutchinson M.I."/>
            <person name="Powell A.J."/>
            <person name="Barry K."/>
            <person name="Miller A.N."/>
            <person name="Grigoriev I.V."/>
            <person name="Debuchy R."/>
            <person name="Gladieux P."/>
            <person name="Hiltunen Thoren M."/>
            <person name="Johannesson H."/>
        </authorList>
    </citation>
    <scope>NUCLEOTIDE SEQUENCE</scope>
    <source>
        <strain evidence="8">CBS 757.83</strain>
    </source>
</reference>
<comment type="caution">
    <text evidence="8">The sequence shown here is derived from an EMBL/GenBank/DDBJ whole genome shotgun (WGS) entry which is preliminary data.</text>
</comment>
<evidence type="ECO:0000313" key="9">
    <source>
        <dbReference type="Proteomes" id="UP001305647"/>
    </source>
</evidence>
<evidence type="ECO:0000256" key="5">
    <source>
        <dbReference type="ARBA" id="ARBA00022989"/>
    </source>
</evidence>
<feature type="transmembrane region" description="Helical" evidence="7">
    <location>
        <begin position="44"/>
        <end position="64"/>
    </location>
</feature>
<keyword evidence="3" id="KW-1003">Cell membrane</keyword>
<evidence type="ECO:0000256" key="1">
    <source>
        <dbReference type="ARBA" id="ARBA00004651"/>
    </source>
</evidence>
<proteinExistence type="predicted"/>
<evidence type="ECO:0000256" key="6">
    <source>
        <dbReference type="ARBA" id="ARBA00023136"/>
    </source>
</evidence>
<dbReference type="GO" id="GO:0005886">
    <property type="term" value="C:plasma membrane"/>
    <property type="evidence" value="ECO:0007669"/>
    <property type="project" value="UniProtKB-SubCell"/>
</dbReference>
<dbReference type="Proteomes" id="UP001305647">
    <property type="component" value="Unassembled WGS sequence"/>
</dbReference>
<sequence>MWSLHNTNTSILSTLRVAWVEVDRCRTRAGRVAFRTILRIVKPALLAVGIAVAVEVPVAIALSLRGARSFARYLNDSEEVAEVTAYMWRTIDWCYIFHAASTQLASVVLAMRPKWYLYQSLASNLLYVLPWAIVCQIGHLDEGNAWTYHSLVFGGSLVFSFMDIVVVDALWVWSLMTGRARLERFRKG</sequence>
<keyword evidence="2" id="KW-0813">Transport</keyword>
<evidence type="ECO:0000256" key="4">
    <source>
        <dbReference type="ARBA" id="ARBA00022692"/>
    </source>
</evidence>
<keyword evidence="6 7" id="KW-0472">Membrane</keyword>
<dbReference type="PANTHER" id="PTHR43549">
    <property type="entry name" value="MULTIDRUG RESISTANCE PROTEIN YPNP-RELATED"/>
    <property type="match status" value="1"/>
</dbReference>
<keyword evidence="4 7" id="KW-0812">Transmembrane</keyword>
<keyword evidence="5 7" id="KW-1133">Transmembrane helix</keyword>
<gene>
    <name evidence="8" type="ORF">N658DRAFT_477873</name>
</gene>
<organism evidence="8 9">
    <name type="scientific">Parathielavia hyrcaniae</name>
    <dbReference type="NCBI Taxonomy" id="113614"/>
    <lineage>
        <taxon>Eukaryota</taxon>
        <taxon>Fungi</taxon>
        <taxon>Dikarya</taxon>
        <taxon>Ascomycota</taxon>
        <taxon>Pezizomycotina</taxon>
        <taxon>Sordariomycetes</taxon>
        <taxon>Sordariomycetidae</taxon>
        <taxon>Sordariales</taxon>
        <taxon>Chaetomiaceae</taxon>
        <taxon>Parathielavia</taxon>
    </lineage>
</organism>
<dbReference type="AlphaFoldDB" id="A0AAN6SYY4"/>
<evidence type="ECO:0000256" key="3">
    <source>
        <dbReference type="ARBA" id="ARBA00022475"/>
    </source>
</evidence>
<comment type="subcellular location">
    <subcellularLocation>
        <location evidence="1">Cell membrane</location>
        <topology evidence="1">Multi-pass membrane protein</topology>
    </subcellularLocation>
</comment>
<name>A0AAN6SYY4_9PEZI</name>
<reference evidence="8" key="2">
    <citation type="submission" date="2023-05" db="EMBL/GenBank/DDBJ databases">
        <authorList>
            <consortium name="Lawrence Berkeley National Laboratory"/>
            <person name="Steindorff A."/>
            <person name="Hensen N."/>
            <person name="Bonometti L."/>
            <person name="Westerberg I."/>
            <person name="Brannstrom I.O."/>
            <person name="Guillou S."/>
            <person name="Cros-Aarteil S."/>
            <person name="Calhoun S."/>
            <person name="Haridas S."/>
            <person name="Kuo A."/>
            <person name="Mondo S."/>
            <person name="Pangilinan J."/>
            <person name="Riley R."/>
            <person name="Labutti K."/>
            <person name="Andreopoulos B."/>
            <person name="Lipzen A."/>
            <person name="Chen C."/>
            <person name="Yanf M."/>
            <person name="Daum C."/>
            <person name="Ng V."/>
            <person name="Clum A."/>
            <person name="Ohm R."/>
            <person name="Martin F."/>
            <person name="Silar P."/>
            <person name="Natvig D."/>
            <person name="Lalanne C."/>
            <person name="Gautier V."/>
            <person name="Ament-Velasquez S.L."/>
            <person name="Kruys A."/>
            <person name="Hutchinson M.I."/>
            <person name="Powell A.J."/>
            <person name="Barry K."/>
            <person name="Miller A.N."/>
            <person name="Grigoriev I.V."/>
            <person name="Debuchy R."/>
            <person name="Gladieux P."/>
            <person name="Thoren M.H."/>
            <person name="Johannesson H."/>
        </authorList>
    </citation>
    <scope>NUCLEOTIDE SEQUENCE</scope>
    <source>
        <strain evidence="8">CBS 757.83</strain>
    </source>
</reference>
<evidence type="ECO:0000313" key="8">
    <source>
        <dbReference type="EMBL" id="KAK4097977.1"/>
    </source>
</evidence>
<keyword evidence="9" id="KW-1185">Reference proteome</keyword>
<feature type="transmembrane region" description="Helical" evidence="7">
    <location>
        <begin position="151"/>
        <end position="176"/>
    </location>
</feature>
<accession>A0AAN6SYY4</accession>
<protein>
    <submittedName>
        <fullName evidence="8">Uncharacterized protein</fullName>
    </submittedName>
</protein>
<dbReference type="PANTHER" id="PTHR43549:SF2">
    <property type="entry name" value="MULTIDRUG RESISTANCE PROTEIN NORM-RELATED"/>
    <property type="match status" value="1"/>
</dbReference>
<evidence type="ECO:0000256" key="7">
    <source>
        <dbReference type="SAM" id="Phobius"/>
    </source>
</evidence>